<feature type="domain" description="Class III cytochrome C" evidence="7">
    <location>
        <begin position="40"/>
        <end position="105"/>
    </location>
</feature>
<dbReference type="EMBL" id="SPIA01000003">
    <property type="protein sequence ID" value="TFH67586.1"/>
    <property type="molecule type" value="Genomic_DNA"/>
</dbReference>
<accession>A0A4Y8UFH0</accession>
<proteinExistence type="predicted"/>
<evidence type="ECO:0000256" key="5">
    <source>
        <dbReference type="ARBA" id="ARBA00022982"/>
    </source>
</evidence>
<dbReference type="SUPFAM" id="SSF48695">
    <property type="entry name" value="Multiheme cytochromes"/>
    <property type="match status" value="3"/>
</dbReference>
<dbReference type="GO" id="GO:0009055">
    <property type="term" value="F:electron transfer activity"/>
    <property type="evidence" value="ECO:0007669"/>
    <property type="project" value="InterPro"/>
</dbReference>
<comment type="caution">
    <text evidence="8">The sequence shown here is derived from an EMBL/GenBank/DDBJ whole genome shotgun (WGS) entry which is preliminary data.</text>
</comment>
<dbReference type="InterPro" id="IPR036280">
    <property type="entry name" value="Multihaem_cyt_sf"/>
</dbReference>
<reference evidence="8 9" key="1">
    <citation type="submission" date="2019-03" db="EMBL/GenBank/DDBJ databases">
        <title>Draft genome of Gammaproteobacteria bacterium LSUCC0057, a member of the SAR92 clade.</title>
        <authorList>
            <person name="Lanclos V.C."/>
            <person name="Doiron C."/>
            <person name="Henson M.W."/>
            <person name="Thrash J.C."/>
        </authorList>
    </citation>
    <scope>NUCLEOTIDE SEQUENCE [LARGE SCALE GENOMIC DNA]</scope>
    <source>
        <strain evidence="8 9">LSUCC0057</strain>
    </source>
</reference>
<dbReference type="InterPro" id="IPR020942">
    <property type="entry name" value="Cyt_c_III_dom"/>
</dbReference>
<protein>
    <submittedName>
        <fullName evidence="8">Cytochrome C</fullName>
    </submittedName>
</protein>
<evidence type="ECO:0000256" key="1">
    <source>
        <dbReference type="ARBA" id="ARBA00022448"/>
    </source>
</evidence>
<evidence type="ECO:0000313" key="9">
    <source>
        <dbReference type="Proteomes" id="UP000298133"/>
    </source>
</evidence>
<dbReference type="AlphaFoldDB" id="A0A4Y8UFH0"/>
<keyword evidence="3" id="KW-0479">Metal-binding</keyword>
<dbReference type="CDD" id="cd08168">
    <property type="entry name" value="Cytochrom_C3"/>
    <property type="match status" value="1"/>
</dbReference>
<dbReference type="Proteomes" id="UP000298133">
    <property type="component" value="Unassembled WGS sequence"/>
</dbReference>
<dbReference type="Gene3D" id="3.90.10.10">
    <property type="entry name" value="Cytochrome C3"/>
    <property type="match status" value="6"/>
</dbReference>
<dbReference type="PANTHER" id="PTHR35038:SF8">
    <property type="entry name" value="C-TYPE POLYHEME CYTOCHROME OMCC"/>
    <property type="match status" value="1"/>
</dbReference>
<keyword evidence="6" id="KW-0408">Iron</keyword>
<evidence type="ECO:0000256" key="4">
    <source>
        <dbReference type="ARBA" id="ARBA00022729"/>
    </source>
</evidence>
<dbReference type="GO" id="GO:0046872">
    <property type="term" value="F:metal ion binding"/>
    <property type="evidence" value="ECO:0007669"/>
    <property type="project" value="UniProtKB-KW"/>
</dbReference>
<keyword evidence="9" id="KW-1185">Reference proteome</keyword>
<keyword evidence="5" id="KW-0249">Electron transport</keyword>
<evidence type="ECO:0000256" key="6">
    <source>
        <dbReference type="ARBA" id="ARBA00023004"/>
    </source>
</evidence>
<evidence type="ECO:0000259" key="7">
    <source>
        <dbReference type="Pfam" id="PF02085"/>
    </source>
</evidence>
<dbReference type="InterPro" id="IPR051829">
    <property type="entry name" value="Multiheme_Cytochr_ET"/>
</dbReference>
<keyword evidence="2" id="KW-0349">Heme</keyword>
<dbReference type="PANTHER" id="PTHR35038">
    <property type="entry name" value="DISSIMILATORY SULFITE REDUCTASE SIRA"/>
    <property type="match status" value="1"/>
</dbReference>
<organism evidence="8 9">
    <name type="scientific">Gammaproteobacteria bacterium LSUCC0057</name>
    <dbReference type="NCBI Taxonomy" id="2559237"/>
    <lineage>
        <taxon>Bacteria</taxon>
        <taxon>Pseudomonadati</taxon>
        <taxon>Pseudomonadota</taxon>
        <taxon>Gammaproteobacteria</taxon>
        <taxon>Cellvibrionales</taxon>
        <taxon>Porticoccaceae</taxon>
        <taxon>SAR92 clade</taxon>
    </lineage>
</organism>
<evidence type="ECO:0000256" key="3">
    <source>
        <dbReference type="ARBA" id="ARBA00022723"/>
    </source>
</evidence>
<keyword evidence="1" id="KW-0813">Transport</keyword>
<evidence type="ECO:0000256" key="2">
    <source>
        <dbReference type="ARBA" id="ARBA00022617"/>
    </source>
</evidence>
<dbReference type="GO" id="GO:0020037">
    <property type="term" value="F:heme binding"/>
    <property type="evidence" value="ECO:0007669"/>
    <property type="project" value="InterPro"/>
</dbReference>
<dbReference type="GO" id="GO:0016491">
    <property type="term" value="F:oxidoreductase activity"/>
    <property type="evidence" value="ECO:0007669"/>
    <property type="project" value="TreeGrafter"/>
</dbReference>
<evidence type="ECO:0000313" key="8">
    <source>
        <dbReference type="EMBL" id="TFH67586.1"/>
    </source>
</evidence>
<gene>
    <name evidence="8" type="ORF">E3W66_08970</name>
</gene>
<name>A0A4Y8UFH0_9GAMM</name>
<keyword evidence="4" id="KW-0732">Signal</keyword>
<sequence length="532" mass="60025">MGIFLMLLSVSSWVHSEEQQKDSKPRAASIFKTLIMPGKVVESHAHLEQQCDSCHGDFDDSLQAQLCRDCHEEIDADIKLKSGYHGLLKSEQLLECRQCHSDHLGREADIVQLNPRTFDHANTDFALDGGHQELACESCHSSDKKFSEAPQACGDCHEQSKGHGGEKGDQCTTCHSTERWSELSFDHDETEFPLHNSHAQTGCNQCHIDDRYQQTAQSCNACHALEDLHRGQRGTDCADCHNDKKWAEIIYDHSKTDFALEGAHAEATCSQCHDETSYQDSKNFQLPDMACSACHKDQDIHLGSNGTQCADCHSVKRWDDVEFDHFKESKFALVGSHKTLRCDSCHISADVEIDSECGSCHAPDDVHYGGLGQTCEKCHTSQNWHSDIRFNHDLTDFPLLGMHALSSCDSCHAGGSYQQLESTCHSCHRDDSPHDEQLGEQCQQCHNPNDWRLWLFDHDSQTDYPLEGKHKNLQCQDCHNRDLAIAPAHTAGKADCYQCHRQDDTHRRRFGTDCGRCHVPDSFREIRIEQPL</sequence>
<dbReference type="Pfam" id="PF02085">
    <property type="entry name" value="Cytochrom_CIII"/>
    <property type="match status" value="1"/>
</dbReference>